<name>A0A166ZFW0_9GAMM</name>
<evidence type="ECO:0000313" key="3">
    <source>
        <dbReference type="Proteomes" id="UP000076587"/>
    </source>
</evidence>
<comment type="caution">
    <text evidence="2">The sequence shown here is derived from an EMBL/GenBank/DDBJ whole genome shotgun (WGS) entry which is preliminary data.</text>
</comment>
<keyword evidence="1" id="KW-0472">Membrane</keyword>
<proteinExistence type="predicted"/>
<evidence type="ECO:0008006" key="4">
    <source>
        <dbReference type="Google" id="ProtNLM"/>
    </source>
</evidence>
<dbReference type="EMBL" id="AUXT01000196">
    <property type="protein sequence ID" value="KZN44270.1"/>
    <property type="molecule type" value="Genomic_DNA"/>
</dbReference>
<organism evidence="2 3">
    <name type="scientific">Pseudoalteromonas luteoviolacea NCIMB 1942</name>
    <dbReference type="NCBI Taxonomy" id="1365253"/>
    <lineage>
        <taxon>Bacteria</taxon>
        <taxon>Pseudomonadati</taxon>
        <taxon>Pseudomonadota</taxon>
        <taxon>Gammaproteobacteria</taxon>
        <taxon>Alteromonadales</taxon>
        <taxon>Pseudoalteromonadaceae</taxon>
        <taxon>Pseudoalteromonas</taxon>
    </lineage>
</organism>
<feature type="transmembrane region" description="Helical" evidence="1">
    <location>
        <begin position="7"/>
        <end position="26"/>
    </location>
</feature>
<feature type="transmembrane region" description="Helical" evidence="1">
    <location>
        <begin position="32"/>
        <end position="54"/>
    </location>
</feature>
<dbReference type="PATRIC" id="fig|1365253.3.peg.4188"/>
<dbReference type="OrthoDB" id="6291807at2"/>
<reference evidence="2 3" key="1">
    <citation type="submission" date="2013-07" db="EMBL/GenBank/DDBJ databases">
        <title>Comparative Genomic and Metabolomic Analysis of Twelve Strains of Pseudoalteromonas luteoviolacea.</title>
        <authorList>
            <person name="Vynne N.G."/>
            <person name="Mansson M."/>
            <person name="Gram L."/>
        </authorList>
    </citation>
    <scope>NUCLEOTIDE SEQUENCE [LARGE SCALE GENOMIC DNA]</scope>
    <source>
        <strain evidence="2 3">NCIMB 1942</strain>
    </source>
</reference>
<dbReference type="RefSeq" id="WP_063378557.1">
    <property type="nucleotide sequence ID" value="NZ_AUXT01000196.1"/>
</dbReference>
<evidence type="ECO:0000313" key="2">
    <source>
        <dbReference type="EMBL" id="KZN44270.1"/>
    </source>
</evidence>
<keyword evidence="1" id="KW-0812">Transmembrane</keyword>
<dbReference type="Proteomes" id="UP000076587">
    <property type="component" value="Unassembled WGS sequence"/>
</dbReference>
<dbReference type="AlphaFoldDB" id="A0A166ZFW0"/>
<keyword evidence="1" id="KW-1133">Transmembrane helix</keyword>
<gene>
    <name evidence="2" type="ORF">N482_17205</name>
</gene>
<accession>A0A166ZFW0</accession>
<evidence type="ECO:0000256" key="1">
    <source>
        <dbReference type="SAM" id="Phobius"/>
    </source>
</evidence>
<sequence>MKTINLGINWYIYSIQILLSVLLYILFSNFGISQLAILILGASTLFTVTSLLLIQLKKRYVHIDRAGFSYKYLTKIHYLHSDEIAALKVIKILGANTISVELKSKKQVWFPFWTVDTDEMQKAAKLFDCELVGELPTQVKV</sequence>
<protein>
    <recommendedName>
        <fullName evidence="4">DUF304 domain-containing protein</fullName>
    </recommendedName>
</protein>